<feature type="region of interest" description="Disordered" evidence="5">
    <location>
        <begin position="1380"/>
        <end position="1417"/>
    </location>
</feature>
<proteinExistence type="predicted"/>
<dbReference type="Pfam" id="PF20674">
    <property type="entry name" value="SpaA_3"/>
    <property type="match status" value="1"/>
</dbReference>
<dbReference type="NCBIfam" id="TIGR01167">
    <property type="entry name" value="LPXTG_anchor"/>
    <property type="match status" value="1"/>
</dbReference>
<evidence type="ECO:0000256" key="5">
    <source>
        <dbReference type="SAM" id="MobiDB-lite"/>
    </source>
</evidence>
<feature type="compositionally biased region" description="Polar residues" evidence="5">
    <location>
        <begin position="1157"/>
        <end position="1175"/>
    </location>
</feature>
<dbReference type="OrthoDB" id="3584537at2"/>
<feature type="compositionally biased region" description="Pro residues" evidence="5">
    <location>
        <begin position="2122"/>
        <end position="2136"/>
    </location>
</feature>
<evidence type="ECO:0000256" key="4">
    <source>
        <dbReference type="ARBA" id="ARBA00023088"/>
    </source>
</evidence>
<dbReference type="Pfam" id="PF24346">
    <property type="entry name" value="DUF7507"/>
    <property type="match status" value="15"/>
</dbReference>
<evidence type="ECO:0000256" key="2">
    <source>
        <dbReference type="ARBA" id="ARBA00022525"/>
    </source>
</evidence>
<feature type="compositionally biased region" description="Polar residues" evidence="5">
    <location>
        <begin position="2092"/>
        <end position="2109"/>
    </location>
</feature>
<accession>A0A516PYH0</accession>
<dbReference type="KEGG" id="mik:FOE78_10195"/>
<feature type="transmembrane region" description="Helical" evidence="6">
    <location>
        <begin position="2148"/>
        <end position="2169"/>
    </location>
</feature>
<keyword evidence="6" id="KW-1133">Transmembrane helix</keyword>
<feature type="region of interest" description="Disordered" evidence="5">
    <location>
        <begin position="806"/>
        <end position="828"/>
    </location>
</feature>
<feature type="region of interest" description="Disordered" evidence="5">
    <location>
        <begin position="1156"/>
        <end position="1180"/>
    </location>
</feature>
<dbReference type="InterPro" id="IPR019931">
    <property type="entry name" value="LPXTG_anchor"/>
</dbReference>
<dbReference type="NCBIfam" id="TIGR01451">
    <property type="entry name" value="B_ant_repeat"/>
    <property type="match status" value="12"/>
</dbReference>
<dbReference type="Proteomes" id="UP000319263">
    <property type="component" value="Chromosome"/>
</dbReference>
<dbReference type="InterPro" id="IPR047589">
    <property type="entry name" value="DUF11_rpt"/>
</dbReference>
<dbReference type="InterPro" id="IPR048834">
    <property type="entry name" value="SpaA_pre-album"/>
</dbReference>
<reference evidence="8 9" key="1">
    <citation type="submission" date="2019-07" db="EMBL/GenBank/DDBJ databases">
        <title>Microlunatus dokdonensis sp. nov. isolated from the rhizospheric soil of the wild plant Elymus tsukushiensis.</title>
        <authorList>
            <person name="Ghim S.-Y."/>
            <person name="Hwang Y.-J."/>
            <person name="Son J.-S."/>
            <person name="Shin J.-H."/>
        </authorList>
    </citation>
    <scope>NUCLEOTIDE SEQUENCE [LARGE SCALE GENOMIC DNA]</scope>
    <source>
        <strain evidence="8 9">KUDC0627</strain>
    </source>
</reference>
<keyword evidence="4" id="KW-0572">Peptidoglycan-anchor</keyword>
<organism evidence="8 9">
    <name type="scientific">Microlunatus elymi</name>
    <dbReference type="NCBI Taxonomy" id="2596828"/>
    <lineage>
        <taxon>Bacteria</taxon>
        <taxon>Bacillati</taxon>
        <taxon>Actinomycetota</taxon>
        <taxon>Actinomycetes</taxon>
        <taxon>Propionibacteriales</taxon>
        <taxon>Propionibacteriaceae</taxon>
        <taxon>Microlunatus</taxon>
    </lineage>
</organism>
<feature type="region of interest" description="Disordered" evidence="5">
    <location>
        <begin position="1862"/>
        <end position="1883"/>
    </location>
</feature>
<keyword evidence="2" id="KW-0964">Secreted</keyword>
<keyword evidence="3" id="KW-0732">Signal</keyword>
<keyword evidence="6" id="KW-0812">Transmembrane</keyword>
<dbReference type="InterPro" id="IPR051172">
    <property type="entry name" value="Chlamydia_OmcB"/>
</dbReference>
<feature type="compositionally biased region" description="Polar residues" evidence="5">
    <location>
        <begin position="463"/>
        <end position="484"/>
    </location>
</feature>
<keyword evidence="9" id="KW-1185">Reference proteome</keyword>
<evidence type="ECO:0000256" key="6">
    <source>
        <dbReference type="SAM" id="Phobius"/>
    </source>
</evidence>
<protein>
    <submittedName>
        <fullName evidence="8">DUF11 domain-containing protein</fullName>
    </submittedName>
</protein>
<feature type="domain" description="Gram-positive cocci surface proteins LPxTG" evidence="7">
    <location>
        <begin position="2141"/>
        <end position="2174"/>
    </location>
</feature>
<feature type="region of interest" description="Disordered" evidence="5">
    <location>
        <begin position="2090"/>
        <end position="2144"/>
    </location>
</feature>
<dbReference type="PANTHER" id="PTHR34819:SF3">
    <property type="entry name" value="CELL SURFACE PROTEIN"/>
    <property type="match status" value="1"/>
</dbReference>
<dbReference type="EMBL" id="CP041692">
    <property type="protein sequence ID" value="QDP96224.1"/>
    <property type="molecule type" value="Genomic_DNA"/>
</dbReference>
<feature type="region of interest" description="Disordered" evidence="5">
    <location>
        <begin position="1747"/>
        <end position="1769"/>
    </location>
</feature>
<feature type="region of interest" description="Disordered" evidence="5">
    <location>
        <begin position="1270"/>
        <end position="1294"/>
    </location>
</feature>
<feature type="region of interest" description="Disordered" evidence="5">
    <location>
        <begin position="582"/>
        <end position="602"/>
    </location>
</feature>
<evidence type="ECO:0000256" key="3">
    <source>
        <dbReference type="ARBA" id="ARBA00022729"/>
    </source>
</evidence>
<evidence type="ECO:0000313" key="8">
    <source>
        <dbReference type="EMBL" id="QDP96224.1"/>
    </source>
</evidence>
<evidence type="ECO:0000313" key="9">
    <source>
        <dbReference type="Proteomes" id="UP000319263"/>
    </source>
</evidence>
<dbReference type="Gene3D" id="2.60.40.10">
    <property type="entry name" value="Immunoglobulins"/>
    <property type="match status" value="9"/>
</dbReference>
<keyword evidence="1" id="KW-0134">Cell wall</keyword>
<sequence>MSWSVGHRRRHRLRGVLALALSFFLMVGLTLAGGFVRPTSAQAATNTTCNFADPGTGTYASTLCWFDLGGYNQAQAASGQDMSVSIPGGYTMNFRLTSVDGGANLYATKFPTYPDAFLGNNGFYSGVAGNPALYQRTNGRTSTITLNNFSLTNSAGQPVNGYALVGADAESTDSSESITWQSSDPITSLVANERDNGLGNACGGGFTGIGSTTVKCTGSGSSQKTGTAIVASQQPTRFSQTMVGGGLQAVAFGVLVSSVQLNKKLVNRFDNDSFDISITRGEETIAGDSTGGTGTTASTGQRTIVVGANGTDLTLAEAANPGNLDLYDVDWSCTRNGQEDSALPTGDVGTSAGVHLDVGDAVDCTITNTGHARSISLLKRAGTPVDVNDNGITDAGDTIDYTFVVTNTGDTDIAGVTVDDNKVGSVTCPPGTLQPGDRVTCTLDTPYTITDADQDAGQVHNTATATGTVPGTNTDVTSNDSETNTPVVVPDPDLTLVKSLDPDTAFRAGEQVTYTFTATNTGNVPLSGVDITDTEFSGSGQMSALDCGTDRDLDPGDQLTCTATYELTQDDIDAGQVTNTAVANGSAPDGTEVSDTDDARIPVQPDPSLLLLKTVDPHRVDGPGATVTYTFRVLNTGNVTLNDPTIDETNFTGSGPVPKADCPTGPFAPGKLITCRVTYTITDADADQHEVVNAATATATTSGGEDVTSNTSRAIVVIPPRPEITIDKTADPTTVDQAGDTVEYSFVVTNTGNVTLHDVTVNDVTFSGTGNLGTINCPDDSLAAGDTTTCTATYQVTQDDIDAGEITNSASATGTPPGEDAEPVTSPLDDARVTADRNPAIELDKTASPKTYSQPGDMIRYTFTVTNTGNVSLSNAEVTETQFTGSDEGPAVSCPVGVFAPGESVECVADYTVTQSDIDRGSIHNTATATADPPYDTDPPTSDPDSAVVTADRNPAITLTKTADPTTVDRAGDQVTYSFVITNTGNVTLRNVGIEETKFSGSGSISQADCPVRTLAPDDKVTCTATYVVTQDDIDAGKITNTATADGTPAGGGDKVTSDPDSARVDVDQAPKLRLAKNADPHDQLTAGQQINYTFTVTNTGNVTMSDVNVTEDSFNGSEPMSDISCPDAASSLAPGDQVTCTATYIVTQDDVDRGTLDNTATAHGTPPGTNAPTDSNDDSVRIPQPAEPGISLTKSADVTTYQAGHQVTYSFTVTNTGNVSLRDVAVDEGDFNGSGSLSAIDCPSDQTDYLAPGEQVVCTATYTPSQADVDQGNLTNTATAHGTSPDDEQINSDPDTVRITSNRTPGLSIDKVADQTELTPGETVTYSFLVTNTGNVTLTDVNVTDDEFNGAGDLPTPSCPPEAASLAPGDQVVCSSTYPVTQDDVDRGTLDNTATAHGTDPSNDPVDSDPDSATVPAEQQPALTLAKHADPVQVAAAGDTVQYTFVVTNTGNVSLHDVDVSDDAFSGSGDLSAISCPPAAATMAPGDQITCTADYTVTQKDLDAGRITNTATAHGTPPGGGQTDSDQDFAVVDAVQDPQLRLDKSADPDDRLVAGETITYTFTVTNTGNVTMHDIKISEDEFNGSGSMSEASCPDAATTLAPGDQVDCTATYTVTQADVDHQVLHNTAHATGLPPDSDDRVSSNDDSVVVPQESEPSITLTKTNDVEGSYEVGKPITYSFVITNNGNVTLTDTGITEGDFNGTADLTDVTCPDRAQSLAPTDQVTCTATYLPTQADVDQGTLTNVATSHGTPPGTDEPISSDPASSTAKAAAKPALTVVKSADPDTVSSVGQQVDYSFVVTNTGNVTLTDVGVIDTDFSGTGSAPTVSCPDTSKGLAPGKSITCTATYSTTQDDLDAGKITNTATAHGTPPGTDQPVTSDPSNARVDVQQNPQLALDKQADPLTYNGAADKITYSFVITNVGNVTLTKITVDERDFSGTGKLSKPDCPDTELAPGASTTCTAQYEVTEDDVDAGKITNSAVATGLPPSSSQRVTSNEDSVMVTQAAQPAVALQKTADVQTVNDAGQVITYTFTATNIGNTALRNVEISEGDFTGHGDLGPIQCPPTDILPIGQTLTCTATYQVDRADLTGSPLQNSASVTGTDPNGNPVSAEASATVGTEPPAPTPTPSPSPAPPATGGLPNTGTSFGPGVLVAGLAAIAAGLTLLIARRRRD</sequence>
<dbReference type="InterPro" id="IPR013783">
    <property type="entry name" value="Ig-like_fold"/>
</dbReference>
<feature type="compositionally biased region" description="Polar residues" evidence="5">
    <location>
        <begin position="1270"/>
        <end position="1283"/>
    </location>
</feature>
<gene>
    <name evidence="8" type="ORF">FOE78_10195</name>
</gene>
<feature type="region of interest" description="Disordered" evidence="5">
    <location>
        <begin position="1042"/>
        <end position="1063"/>
    </location>
</feature>
<feature type="compositionally biased region" description="Low complexity" evidence="5">
    <location>
        <begin position="926"/>
        <end position="946"/>
    </location>
</feature>
<feature type="region of interest" description="Disordered" evidence="5">
    <location>
        <begin position="463"/>
        <end position="486"/>
    </location>
</feature>
<dbReference type="Pfam" id="PF00746">
    <property type="entry name" value="Gram_pos_anchor"/>
    <property type="match status" value="1"/>
</dbReference>
<dbReference type="PROSITE" id="PS50847">
    <property type="entry name" value="GRAM_POS_ANCHORING"/>
    <property type="match status" value="1"/>
</dbReference>
<dbReference type="RefSeq" id="WP_143986190.1">
    <property type="nucleotide sequence ID" value="NZ_CP041692.1"/>
</dbReference>
<dbReference type="InterPro" id="IPR055354">
    <property type="entry name" value="DUF7507"/>
</dbReference>
<feature type="region of interest" description="Disordered" evidence="5">
    <location>
        <begin position="1629"/>
        <end position="1656"/>
    </location>
</feature>
<evidence type="ECO:0000256" key="1">
    <source>
        <dbReference type="ARBA" id="ARBA00022512"/>
    </source>
</evidence>
<dbReference type="GO" id="GO:0005975">
    <property type="term" value="P:carbohydrate metabolic process"/>
    <property type="evidence" value="ECO:0007669"/>
    <property type="project" value="UniProtKB-ARBA"/>
</dbReference>
<name>A0A516PYH0_9ACTN</name>
<feature type="region of interest" description="Disordered" evidence="5">
    <location>
        <begin position="922"/>
        <end position="946"/>
    </location>
</feature>
<dbReference type="PANTHER" id="PTHR34819">
    <property type="entry name" value="LARGE CYSTEINE-RICH PERIPLASMIC PROTEIN OMCB"/>
    <property type="match status" value="1"/>
</dbReference>
<evidence type="ECO:0000259" key="7">
    <source>
        <dbReference type="PROSITE" id="PS50847"/>
    </source>
</evidence>
<keyword evidence="6" id="KW-0472">Membrane</keyword>